<keyword evidence="2" id="KW-0472">Membrane</keyword>
<dbReference type="AlphaFoldDB" id="A0A835YGY5"/>
<sequence>MDASKSVRVARRLTPSAQPQLRTRAASVVVATPVTVAASTPSEPSANPAPAASSAHLANRWNTRSLAMPPTPKVAASATQDRDVAQGPGAPSAGLALGLAAVTLALLPLLLLQRHGELTSHGLVFSVAALTGTFAAVLETAAGGARPTAAAGAWPGGAPLRGYVLPLPYQQLLVPASALGLLAPLLLALGAAVVTALSAWLGGGGSASAAAASASGALGPRAVALAWLQAALWYGLALLVPSPGMTRPRPGRSAPGWWSRAVGTVRRAAGLGLRVALLVCGWRALPMGAGVSQGTAGAAWAWMGLAGLLWSLHAVGALAMWAAEGS</sequence>
<feature type="transmembrane region" description="Helical" evidence="2">
    <location>
        <begin position="179"/>
        <end position="202"/>
    </location>
</feature>
<feature type="transmembrane region" description="Helical" evidence="2">
    <location>
        <begin position="92"/>
        <end position="112"/>
    </location>
</feature>
<protein>
    <submittedName>
        <fullName evidence="3">Uncharacterized protein</fullName>
    </submittedName>
</protein>
<dbReference type="EMBL" id="JAEHOE010000001">
    <property type="protein sequence ID" value="KAG2501584.1"/>
    <property type="molecule type" value="Genomic_DNA"/>
</dbReference>
<feature type="region of interest" description="Disordered" evidence="1">
    <location>
        <begin position="65"/>
        <end position="87"/>
    </location>
</feature>
<evidence type="ECO:0000313" key="4">
    <source>
        <dbReference type="Proteomes" id="UP000612055"/>
    </source>
</evidence>
<organism evidence="3 4">
    <name type="scientific">Edaphochlamys debaryana</name>
    <dbReference type="NCBI Taxonomy" id="47281"/>
    <lineage>
        <taxon>Eukaryota</taxon>
        <taxon>Viridiplantae</taxon>
        <taxon>Chlorophyta</taxon>
        <taxon>core chlorophytes</taxon>
        <taxon>Chlorophyceae</taxon>
        <taxon>CS clade</taxon>
        <taxon>Chlamydomonadales</taxon>
        <taxon>Chlamydomonadales incertae sedis</taxon>
        <taxon>Edaphochlamys</taxon>
    </lineage>
</organism>
<feature type="transmembrane region" description="Helical" evidence="2">
    <location>
        <begin position="222"/>
        <end position="240"/>
    </location>
</feature>
<feature type="region of interest" description="Disordered" evidence="1">
    <location>
        <begin position="1"/>
        <end position="25"/>
    </location>
</feature>
<name>A0A835YGY5_9CHLO</name>
<evidence type="ECO:0000256" key="1">
    <source>
        <dbReference type="SAM" id="MobiDB-lite"/>
    </source>
</evidence>
<keyword evidence="2" id="KW-1133">Transmembrane helix</keyword>
<accession>A0A835YGY5</accession>
<evidence type="ECO:0000256" key="2">
    <source>
        <dbReference type="SAM" id="Phobius"/>
    </source>
</evidence>
<comment type="caution">
    <text evidence="3">The sequence shown here is derived from an EMBL/GenBank/DDBJ whole genome shotgun (WGS) entry which is preliminary data.</text>
</comment>
<evidence type="ECO:0000313" key="3">
    <source>
        <dbReference type="EMBL" id="KAG2501584.1"/>
    </source>
</evidence>
<feature type="transmembrane region" description="Helical" evidence="2">
    <location>
        <begin position="297"/>
        <end position="323"/>
    </location>
</feature>
<proteinExistence type="predicted"/>
<keyword evidence="4" id="KW-1185">Reference proteome</keyword>
<gene>
    <name evidence="3" type="ORF">HYH03_000089</name>
</gene>
<reference evidence="3" key="1">
    <citation type="journal article" date="2020" name="bioRxiv">
        <title>Comparative genomics of Chlamydomonas.</title>
        <authorList>
            <person name="Craig R.J."/>
            <person name="Hasan A.R."/>
            <person name="Ness R.W."/>
            <person name="Keightley P.D."/>
        </authorList>
    </citation>
    <scope>NUCLEOTIDE SEQUENCE</scope>
    <source>
        <strain evidence="3">CCAP 11/70</strain>
    </source>
</reference>
<keyword evidence="2" id="KW-0812">Transmembrane</keyword>
<feature type="transmembrane region" description="Helical" evidence="2">
    <location>
        <begin position="118"/>
        <end position="138"/>
    </location>
</feature>
<feature type="transmembrane region" description="Helical" evidence="2">
    <location>
        <begin position="268"/>
        <end position="285"/>
    </location>
</feature>
<dbReference type="Proteomes" id="UP000612055">
    <property type="component" value="Unassembled WGS sequence"/>
</dbReference>